<accession>A0A9D0Z111</accession>
<feature type="domain" description="Helix-hairpin-helix DNA-binding motif class 1" evidence="1">
    <location>
        <begin position="98"/>
        <end position="117"/>
    </location>
</feature>
<gene>
    <name evidence="2" type="ORF">IAC85_01975</name>
</gene>
<evidence type="ECO:0000313" key="2">
    <source>
        <dbReference type="EMBL" id="HIQ64485.1"/>
    </source>
</evidence>
<dbReference type="InterPro" id="IPR051675">
    <property type="entry name" value="Endo/Exo/Phosphatase_dom_1"/>
</dbReference>
<dbReference type="GO" id="GO:0006281">
    <property type="term" value="P:DNA repair"/>
    <property type="evidence" value="ECO:0007669"/>
    <property type="project" value="InterPro"/>
</dbReference>
<dbReference type="PANTHER" id="PTHR21180">
    <property type="entry name" value="ENDONUCLEASE/EXONUCLEASE/PHOSPHATASE FAMILY DOMAIN-CONTAINING PROTEIN 1"/>
    <property type="match status" value="1"/>
</dbReference>
<dbReference type="SUPFAM" id="SSF47781">
    <property type="entry name" value="RuvA domain 2-like"/>
    <property type="match status" value="1"/>
</dbReference>
<comment type="caution">
    <text evidence="2">The sequence shown here is derived from an EMBL/GenBank/DDBJ whole genome shotgun (WGS) entry which is preliminary data.</text>
</comment>
<name>A0A9D0Z111_9FIRM</name>
<dbReference type="AlphaFoldDB" id="A0A9D0Z111"/>
<dbReference type="InterPro" id="IPR010994">
    <property type="entry name" value="RuvA_2-like"/>
</dbReference>
<dbReference type="GO" id="GO:0015627">
    <property type="term" value="C:type II protein secretion system complex"/>
    <property type="evidence" value="ECO:0007669"/>
    <property type="project" value="TreeGrafter"/>
</dbReference>
<proteinExistence type="predicted"/>
<dbReference type="PANTHER" id="PTHR21180:SF32">
    <property type="entry name" value="ENDONUCLEASE_EXONUCLEASE_PHOSPHATASE FAMILY DOMAIN-CONTAINING PROTEIN 1"/>
    <property type="match status" value="1"/>
</dbReference>
<organism evidence="2 3">
    <name type="scientific">Candidatus Faecenecus gallistercoris</name>
    <dbReference type="NCBI Taxonomy" id="2840793"/>
    <lineage>
        <taxon>Bacteria</taxon>
        <taxon>Bacillati</taxon>
        <taxon>Bacillota</taxon>
        <taxon>Bacillota incertae sedis</taxon>
        <taxon>Candidatus Faecenecus</taxon>
    </lineage>
</organism>
<dbReference type="GO" id="GO:0003677">
    <property type="term" value="F:DNA binding"/>
    <property type="evidence" value="ECO:0007669"/>
    <property type="project" value="InterPro"/>
</dbReference>
<dbReference type="GO" id="GO:0015628">
    <property type="term" value="P:protein secretion by the type II secretion system"/>
    <property type="evidence" value="ECO:0007669"/>
    <property type="project" value="TreeGrafter"/>
</dbReference>
<dbReference type="SMART" id="SM00278">
    <property type="entry name" value="HhH1"/>
    <property type="match status" value="2"/>
</dbReference>
<evidence type="ECO:0000313" key="3">
    <source>
        <dbReference type="Proteomes" id="UP000886725"/>
    </source>
</evidence>
<protein>
    <submittedName>
        <fullName evidence="2">Helix-hairpin-helix domain-containing protein</fullName>
    </submittedName>
</protein>
<dbReference type="InterPro" id="IPR003583">
    <property type="entry name" value="Hlx-hairpin-Hlx_DNA-bd_motif"/>
</dbReference>
<dbReference type="Proteomes" id="UP000886725">
    <property type="component" value="Unassembled WGS sequence"/>
</dbReference>
<dbReference type="Pfam" id="PF12836">
    <property type="entry name" value="HHH_3"/>
    <property type="match status" value="1"/>
</dbReference>
<dbReference type="InterPro" id="IPR004509">
    <property type="entry name" value="Competence_ComEA_HhH"/>
</dbReference>
<reference evidence="2" key="1">
    <citation type="submission" date="2020-10" db="EMBL/GenBank/DDBJ databases">
        <authorList>
            <person name="Gilroy R."/>
        </authorList>
    </citation>
    <scope>NUCLEOTIDE SEQUENCE</scope>
    <source>
        <strain evidence="2">CHK165-10780</strain>
    </source>
</reference>
<dbReference type="Gene3D" id="1.10.150.320">
    <property type="entry name" value="Photosystem II 12 kDa extrinsic protein"/>
    <property type="match status" value="1"/>
</dbReference>
<feature type="domain" description="Helix-hairpin-helix DNA-binding motif class 1" evidence="1">
    <location>
        <begin position="128"/>
        <end position="147"/>
    </location>
</feature>
<sequence>MRLSDVILLAGGLTNNADTSLTNLSKKVTDEMVIIIYSKEEVQEIKYRTVKANPDLLCGPGELLLNGECTITPSTSTEESNNQSTSTGKVNINQASKEELMGIPGIGEAKATSIIEYRTTTGLFQTIEDIKNVSGIGDAIFESIRDYITV</sequence>
<reference evidence="2" key="2">
    <citation type="journal article" date="2021" name="PeerJ">
        <title>Extensive microbial diversity within the chicken gut microbiome revealed by metagenomics and culture.</title>
        <authorList>
            <person name="Gilroy R."/>
            <person name="Ravi A."/>
            <person name="Getino M."/>
            <person name="Pursley I."/>
            <person name="Horton D.L."/>
            <person name="Alikhan N.F."/>
            <person name="Baker D."/>
            <person name="Gharbi K."/>
            <person name="Hall N."/>
            <person name="Watson M."/>
            <person name="Adriaenssens E.M."/>
            <person name="Foster-Nyarko E."/>
            <person name="Jarju S."/>
            <person name="Secka A."/>
            <person name="Antonio M."/>
            <person name="Oren A."/>
            <person name="Chaudhuri R.R."/>
            <person name="La Ragione R."/>
            <person name="Hildebrand F."/>
            <person name="Pallen M.J."/>
        </authorList>
    </citation>
    <scope>NUCLEOTIDE SEQUENCE</scope>
    <source>
        <strain evidence="2">CHK165-10780</strain>
    </source>
</reference>
<dbReference type="NCBIfam" id="TIGR00426">
    <property type="entry name" value="competence protein ComEA helix-hairpin-helix repeat region"/>
    <property type="match status" value="1"/>
</dbReference>
<dbReference type="EMBL" id="DVFU01000039">
    <property type="protein sequence ID" value="HIQ64485.1"/>
    <property type="molecule type" value="Genomic_DNA"/>
</dbReference>
<evidence type="ECO:0000259" key="1">
    <source>
        <dbReference type="SMART" id="SM00278"/>
    </source>
</evidence>